<keyword evidence="1" id="KW-0238">DNA-binding</keyword>
<dbReference type="GO" id="GO:0003700">
    <property type="term" value="F:DNA-binding transcription factor activity"/>
    <property type="evidence" value="ECO:0007669"/>
    <property type="project" value="InterPro"/>
</dbReference>
<name>A0A2W0CEB5_9BACL</name>
<dbReference type="InterPro" id="IPR000835">
    <property type="entry name" value="HTH_MarR-typ"/>
</dbReference>
<dbReference type="GO" id="GO:0006950">
    <property type="term" value="P:response to stress"/>
    <property type="evidence" value="ECO:0007669"/>
    <property type="project" value="TreeGrafter"/>
</dbReference>
<dbReference type="EMBL" id="PRLG01000018">
    <property type="protein sequence ID" value="PYY29109.1"/>
    <property type="molecule type" value="Genomic_DNA"/>
</dbReference>
<accession>A0A2W0CEB5</accession>
<dbReference type="PRINTS" id="PR00598">
    <property type="entry name" value="HTHMARR"/>
</dbReference>
<dbReference type="AlphaFoldDB" id="A0A2W0CEB5"/>
<dbReference type="InterPro" id="IPR036390">
    <property type="entry name" value="WH_DNA-bd_sf"/>
</dbReference>
<dbReference type="RefSeq" id="WP_110758206.1">
    <property type="nucleotide sequence ID" value="NZ_CP181317.1"/>
</dbReference>
<proteinExistence type="predicted"/>
<dbReference type="Proteomes" id="UP000247459">
    <property type="component" value="Unassembled WGS sequence"/>
</dbReference>
<dbReference type="Gene3D" id="1.10.10.10">
    <property type="entry name" value="Winged helix-like DNA-binding domain superfamily/Winged helix DNA-binding domain"/>
    <property type="match status" value="1"/>
</dbReference>
<dbReference type="GO" id="GO:0003677">
    <property type="term" value="F:DNA binding"/>
    <property type="evidence" value="ECO:0007669"/>
    <property type="project" value="UniProtKB-KW"/>
</dbReference>
<gene>
    <name evidence="3" type="ORF">PIL02S_02048</name>
</gene>
<comment type="caution">
    <text evidence="3">The sequence shown here is derived from an EMBL/GenBank/DDBJ whole genome shotgun (WGS) entry which is preliminary data.</text>
</comment>
<feature type="domain" description="HTH marR-type" evidence="2">
    <location>
        <begin position="1"/>
        <end position="137"/>
    </location>
</feature>
<reference evidence="3 4" key="1">
    <citation type="submission" date="2018-01" db="EMBL/GenBank/DDBJ databases">
        <title>Genome sequence of the PGP bacterium Paenibacillus illinoisensis E3.</title>
        <authorList>
            <person name="Rolli E."/>
            <person name="Marasco R."/>
            <person name="Bessem C."/>
            <person name="Michoud G."/>
            <person name="Gaiarsa S."/>
            <person name="Borin S."/>
            <person name="Daffonchio D."/>
        </authorList>
    </citation>
    <scope>NUCLEOTIDE SEQUENCE [LARGE SCALE GENOMIC DNA]</scope>
    <source>
        <strain evidence="3 4">E3</strain>
    </source>
</reference>
<evidence type="ECO:0000259" key="2">
    <source>
        <dbReference type="PROSITE" id="PS50995"/>
    </source>
</evidence>
<dbReference type="InterPro" id="IPR039422">
    <property type="entry name" value="MarR/SlyA-like"/>
</dbReference>
<dbReference type="InterPro" id="IPR036388">
    <property type="entry name" value="WH-like_DNA-bd_sf"/>
</dbReference>
<dbReference type="SUPFAM" id="SSF46785">
    <property type="entry name" value="Winged helix' DNA-binding domain"/>
    <property type="match status" value="1"/>
</dbReference>
<sequence length="137" mass="15687">MEEKTIFEIIHNMDTFTNKLIIQWNKSFNEDLGVSHVLVLSHLKQNGKSRPSDIAKVLGLTPPTLSYLSDKLVGKKLAVRVVDESDRRNSYLDITEDGSEVLSRASMEGQKLRRALFEKLTAQDREKLAEIFEKLNR</sequence>
<organism evidence="3 4">
    <name type="scientific">Paenibacillus illinoisensis</name>
    <dbReference type="NCBI Taxonomy" id="59845"/>
    <lineage>
        <taxon>Bacteria</taxon>
        <taxon>Bacillati</taxon>
        <taxon>Bacillota</taxon>
        <taxon>Bacilli</taxon>
        <taxon>Bacillales</taxon>
        <taxon>Paenibacillaceae</taxon>
        <taxon>Paenibacillus</taxon>
    </lineage>
</organism>
<evidence type="ECO:0000313" key="3">
    <source>
        <dbReference type="EMBL" id="PYY29109.1"/>
    </source>
</evidence>
<protein>
    <submittedName>
        <fullName evidence="3">Transcriptional regulator MarR family protein</fullName>
    </submittedName>
</protein>
<dbReference type="SMART" id="SM00347">
    <property type="entry name" value="HTH_MARR"/>
    <property type="match status" value="1"/>
</dbReference>
<dbReference type="PANTHER" id="PTHR33164:SF43">
    <property type="entry name" value="HTH-TYPE TRANSCRIPTIONAL REPRESSOR YETL"/>
    <property type="match status" value="1"/>
</dbReference>
<dbReference type="PANTHER" id="PTHR33164">
    <property type="entry name" value="TRANSCRIPTIONAL REGULATOR, MARR FAMILY"/>
    <property type="match status" value="1"/>
</dbReference>
<dbReference type="PROSITE" id="PS50995">
    <property type="entry name" value="HTH_MARR_2"/>
    <property type="match status" value="1"/>
</dbReference>
<evidence type="ECO:0000256" key="1">
    <source>
        <dbReference type="ARBA" id="ARBA00023125"/>
    </source>
</evidence>
<dbReference type="OrthoDB" id="166070at2"/>
<dbReference type="Pfam" id="PF12802">
    <property type="entry name" value="MarR_2"/>
    <property type="match status" value="1"/>
</dbReference>
<evidence type="ECO:0000313" key="4">
    <source>
        <dbReference type="Proteomes" id="UP000247459"/>
    </source>
</evidence>